<name>A0A2K8NQU3_9MOLU</name>
<dbReference type="InterPro" id="IPR023214">
    <property type="entry name" value="HAD_sf"/>
</dbReference>
<keyword evidence="2" id="KW-1185">Reference proteome</keyword>
<dbReference type="RefSeq" id="WP_134163652.1">
    <property type="nucleotide sequence ID" value="NZ_CP024962.1"/>
</dbReference>
<dbReference type="Pfam" id="PF08282">
    <property type="entry name" value="Hydrolase_3"/>
    <property type="match status" value="1"/>
</dbReference>
<reference evidence="1 2" key="1">
    <citation type="submission" date="2017-11" db="EMBL/GenBank/DDBJ databases">
        <title>Genome sequence of Entomoplasma freundtii BARC 318 (ATCC 51999).</title>
        <authorList>
            <person name="Lo W.-S."/>
            <person name="Gasparich G.E."/>
            <person name="Kuo C.-H."/>
        </authorList>
    </citation>
    <scope>NUCLEOTIDE SEQUENCE [LARGE SCALE GENOMIC DNA]</scope>
    <source>
        <strain evidence="1 2">BARC 318</strain>
    </source>
</reference>
<organism evidence="1 2">
    <name type="scientific">Entomoplasma freundtii</name>
    <dbReference type="NCBI Taxonomy" id="74700"/>
    <lineage>
        <taxon>Bacteria</taxon>
        <taxon>Bacillati</taxon>
        <taxon>Mycoplasmatota</taxon>
        <taxon>Mollicutes</taxon>
        <taxon>Entomoplasmatales</taxon>
        <taxon>Entomoplasmataceae</taxon>
        <taxon>Entomoplasma</taxon>
    </lineage>
</organism>
<dbReference type="OrthoDB" id="388819at2"/>
<dbReference type="SUPFAM" id="SSF56784">
    <property type="entry name" value="HAD-like"/>
    <property type="match status" value="1"/>
</dbReference>
<dbReference type="GO" id="GO:0016791">
    <property type="term" value="F:phosphatase activity"/>
    <property type="evidence" value="ECO:0007669"/>
    <property type="project" value="TreeGrafter"/>
</dbReference>
<dbReference type="EMBL" id="CP024962">
    <property type="protein sequence ID" value="ATZ16189.1"/>
    <property type="molecule type" value="Genomic_DNA"/>
</dbReference>
<gene>
    <name evidence="1" type="ORF">EFREU_v1c01620</name>
</gene>
<dbReference type="PANTHER" id="PTHR10000">
    <property type="entry name" value="PHOSPHOSERINE PHOSPHATASE"/>
    <property type="match status" value="1"/>
</dbReference>
<dbReference type="Proteomes" id="UP000232222">
    <property type="component" value="Chromosome"/>
</dbReference>
<evidence type="ECO:0000313" key="1">
    <source>
        <dbReference type="EMBL" id="ATZ16189.1"/>
    </source>
</evidence>
<protein>
    <submittedName>
        <fullName evidence="1">Haloacid dehalogenase</fullName>
    </submittedName>
</protein>
<dbReference type="PROSITE" id="PS01229">
    <property type="entry name" value="COF_2"/>
    <property type="match status" value="1"/>
</dbReference>
<dbReference type="GO" id="GO:0000287">
    <property type="term" value="F:magnesium ion binding"/>
    <property type="evidence" value="ECO:0007669"/>
    <property type="project" value="TreeGrafter"/>
</dbReference>
<evidence type="ECO:0000313" key="2">
    <source>
        <dbReference type="Proteomes" id="UP000232222"/>
    </source>
</evidence>
<sequence length="302" mass="33190">MTIYKDEQTAASIKLLALDMDGTTYYKMGTMIPQNVKPLQAAMAEGVEIVFITGRPVLARANGLEGHGLVNSETIIAGYNGACIYALADHKPLKISPLKSTDAQAVFEYANQPENAGTVIFGYVDDFQTVITNASNPTSPNDKSIPYRAEMEFFDGQYLEYKNVEKNFNYNFFKLIAFGSPHHFCQSVVQKFGLTVSTSNNQDGEITAPGIDKAFALEWIAKTKKIHRDEIMAIGDGANDLPMIEYAGYGVSLSNSIPIVKEKAQIQVPLSNVEGGVAYAIDKYVLKDKPSSSSTWLREENK</sequence>
<dbReference type="PANTHER" id="PTHR10000:SF8">
    <property type="entry name" value="HAD SUPERFAMILY HYDROLASE-LIKE, TYPE 3"/>
    <property type="match status" value="1"/>
</dbReference>
<dbReference type="InterPro" id="IPR036412">
    <property type="entry name" value="HAD-like_sf"/>
</dbReference>
<dbReference type="NCBIfam" id="TIGR01484">
    <property type="entry name" value="HAD-SF-IIB"/>
    <property type="match status" value="1"/>
</dbReference>
<dbReference type="Gene3D" id="3.40.50.1000">
    <property type="entry name" value="HAD superfamily/HAD-like"/>
    <property type="match status" value="1"/>
</dbReference>
<dbReference type="AlphaFoldDB" id="A0A2K8NQU3"/>
<dbReference type="Gene3D" id="3.30.1240.10">
    <property type="match status" value="1"/>
</dbReference>
<proteinExistence type="predicted"/>
<dbReference type="KEGG" id="efr:EFREU_v1c01620"/>
<accession>A0A2K8NQU3</accession>
<dbReference type="GO" id="GO:0005829">
    <property type="term" value="C:cytosol"/>
    <property type="evidence" value="ECO:0007669"/>
    <property type="project" value="TreeGrafter"/>
</dbReference>
<dbReference type="InterPro" id="IPR006379">
    <property type="entry name" value="HAD-SF_hydro_IIB"/>
</dbReference>